<keyword evidence="9" id="KW-0238">DNA-binding</keyword>
<dbReference type="AlphaFoldDB" id="A0A644Y982"/>
<name>A0A644Y982_9ZZZZ</name>
<dbReference type="SUPFAM" id="SSF52540">
    <property type="entry name" value="P-loop containing nucleoside triphosphate hydrolases"/>
    <property type="match status" value="1"/>
</dbReference>
<dbReference type="Gene3D" id="1.20.1580.10">
    <property type="entry name" value="ABC transporter ATPase like domain"/>
    <property type="match status" value="1"/>
</dbReference>
<reference evidence="11" key="1">
    <citation type="submission" date="2019-08" db="EMBL/GenBank/DDBJ databases">
        <authorList>
            <person name="Kucharzyk K."/>
            <person name="Murdoch R.W."/>
            <person name="Higgins S."/>
            <person name="Loffler F."/>
        </authorList>
    </citation>
    <scope>NUCLEOTIDE SEQUENCE</scope>
</reference>
<dbReference type="EMBL" id="VSSQ01004326">
    <property type="protein sequence ID" value="MPM24717.1"/>
    <property type="molecule type" value="Genomic_DNA"/>
</dbReference>
<keyword evidence="3" id="KW-0677">Repeat</keyword>
<keyword evidence="4" id="KW-0547">Nucleotide-binding</keyword>
<evidence type="ECO:0000256" key="1">
    <source>
        <dbReference type="ARBA" id="ARBA00004496"/>
    </source>
</evidence>
<protein>
    <submittedName>
        <fullName evidence="11">UvrABC system protein A</fullName>
    </submittedName>
</protein>
<evidence type="ECO:0000256" key="7">
    <source>
        <dbReference type="ARBA" id="ARBA00022840"/>
    </source>
</evidence>
<dbReference type="Gene3D" id="1.10.8.280">
    <property type="entry name" value="ABC transporter ATPase domain-like"/>
    <property type="match status" value="1"/>
</dbReference>
<dbReference type="PANTHER" id="PTHR43152">
    <property type="entry name" value="UVRABC SYSTEM PROTEIN A"/>
    <property type="match status" value="1"/>
</dbReference>
<keyword evidence="2" id="KW-0963">Cytoplasm</keyword>
<proteinExistence type="predicted"/>
<dbReference type="GO" id="GO:0005737">
    <property type="term" value="C:cytoplasm"/>
    <property type="evidence" value="ECO:0007669"/>
    <property type="project" value="UniProtKB-SubCell"/>
</dbReference>
<dbReference type="GO" id="GO:0003677">
    <property type="term" value="F:DNA binding"/>
    <property type="evidence" value="ECO:0007669"/>
    <property type="project" value="UniProtKB-KW"/>
</dbReference>
<keyword evidence="7" id="KW-0067">ATP-binding</keyword>
<organism evidence="11">
    <name type="scientific">bioreactor metagenome</name>
    <dbReference type="NCBI Taxonomy" id="1076179"/>
    <lineage>
        <taxon>unclassified sequences</taxon>
        <taxon>metagenomes</taxon>
        <taxon>ecological metagenomes</taxon>
    </lineage>
</organism>
<keyword evidence="6" id="KW-0228">DNA excision</keyword>
<evidence type="ECO:0000256" key="3">
    <source>
        <dbReference type="ARBA" id="ARBA00022737"/>
    </source>
</evidence>
<comment type="caution">
    <text evidence="11">The sequence shown here is derived from an EMBL/GenBank/DDBJ whole genome shotgun (WGS) entry which is preliminary data.</text>
</comment>
<evidence type="ECO:0000256" key="9">
    <source>
        <dbReference type="ARBA" id="ARBA00023125"/>
    </source>
</evidence>
<gene>
    <name evidence="11" type="primary">uvrA_37</name>
    <name evidence="11" type="ORF">SDC9_71201</name>
</gene>
<evidence type="ECO:0000256" key="10">
    <source>
        <dbReference type="ARBA" id="ARBA00023204"/>
    </source>
</evidence>
<dbReference type="Gene3D" id="3.40.50.300">
    <property type="entry name" value="P-loop containing nucleotide triphosphate hydrolases"/>
    <property type="match status" value="1"/>
</dbReference>
<evidence type="ECO:0000256" key="2">
    <source>
        <dbReference type="ARBA" id="ARBA00022490"/>
    </source>
</evidence>
<dbReference type="GO" id="GO:0005524">
    <property type="term" value="F:ATP binding"/>
    <property type="evidence" value="ECO:0007669"/>
    <property type="project" value="UniProtKB-KW"/>
</dbReference>
<keyword evidence="5" id="KW-0227">DNA damage</keyword>
<dbReference type="GO" id="GO:0004518">
    <property type="term" value="F:nuclease activity"/>
    <property type="evidence" value="ECO:0007669"/>
    <property type="project" value="UniProtKB-KW"/>
</dbReference>
<keyword evidence="10" id="KW-0234">DNA repair</keyword>
<evidence type="ECO:0000256" key="8">
    <source>
        <dbReference type="ARBA" id="ARBA00022881"/>
    </source>
</evidence>
<evidence type="ECO:0000256" key="5">
    <source>
        <dbReference type="ARBA" id="ARBA00022763"/>
    </source>
</evidence>
<dbReference type="GO" id="GO:0006281">
    <property type="term" value="P:DNA repair"/>
    <property type="evidence" value="ECO:0007669"/>
    <property type="project" value="UniProtKB-KW"/>
</dbReference>
<comment type="subcellular location">
    <subcellularLocation>
        <location evidence="1">Cytoplasm</location>
    </subcellularLocation>
</comment>
<sequence>MIDHIIVRGAKVHNLKNIDVDIPLNKVVGIAGVSGSGKSSLALGVLYAEGSRRYLESLSTYTRRKMTGAVKAQVDEVLYVPASLALHQRPGVPGIRSTFGTGTEILNSLRLMFSRLAGHRCPNGHYLAPTLDVAAGHKLVCPECGAKFYAPGAEDLAFNSQGACKTCDGTGIVRTVDQATLVPDESLTDLFDF</sequence>
<accession>A0A644Y982</accession>
<keyword evidence="8" id="KW-0267">Excision nuclease</keyword>
<dbReference type="InterPro" id="IPR027417">
    <property type="entry name" value="P-loop_NTPase"/>
</dbReference>
<evidence type="ECO:0000256" key="6">
    <source>
        <dbReference type="ARBA" id="ARBA00022769"/>
    </source>
</evidence>
<dbReference type="PANTHER" id="PTHR43152:SF1">
    <property type="entry name" value="UVRA PROTEIN"/>
    <property type="match status" value="1"/>
</dbReference>
<evidence type="ECO:0000313" key="11">
    <source>
        <dbReference type="EMBL" id="MPM24717.1"/>
    </source>
</evidence>
<evidence type="ECO:0000256" key="4">
    <source>
        <dbReference type="ARBA" id="ARBA00022741"/>
    </source>
</evidence>